<dbReference type="STRING" id="1566387.QV13_06735"/>
<protein>
    <submittedName>
        <fullName evidence="1">Fibronectin-binding protein (FBP)</fullName>
    </submittedName>
</protein>
<evidence type="ECO:0000313" key="1">
    <source>
        <dbReference type="EMBL" id="OCX22239.1"/>
    </source>
</evidence>
<reference evidence="1 2" key="1">
    <citation type="submission" date="2016-08" db="EMBL/GenBank/DDBJ databases">
        <title>Whole genome sequence of Mesorhizobium sp. strain UASWS1009 isolated from industrial sewage.</title>
        <authorList>
            <person name="Crovadore J."/>
            <person name="Calmin G."/>
            <person name="Chablais R."/>
            <person name="Cochard B."/>
            <person name="Lefort F."/>
        </authorList>
    </citation>
    <scope>NUCLEOTIDE SEQUENCE [LARGE SCALE GENOMIC DNA]</scope>
    <source>
        <strain evidence="1 2">UASWS1009</strain>
    </source>
</reference>
<keyword evidence="2" id="KW-1185">Reference proteome</keyword>
<dbReference type="EMBL" id="MDEO01000027">
    <property type="protein sequence ID" value="OCX22239.1"/>
    <property type="molecule type" value="Genomic_DNA"/>
</dbReference>
<comment type="caution">
    <text evidence="1">The sequence shown here is derived from an EMBL/GenBank/DDBJ whole genome shotgun (WGS) entry which is preliminary data.</text>
</comment>
<evidence type="ECO:0000313" key="2">
    <source>
        <dbReference type="Proteomes" id="UP000094412"/>
    </source>
</evidence>
<organism evidence="1 2">
    <name type="scientific">Mesorhizobium hungaricum</name>
    <dbReference type="NCBI Taxonomy" id="1566387"/>
    <lineage>
        <taxon>Bacteria</taxon>
        <taxon>Pseudomonadati</taxon>
        <taxon>Pseudomonadota</taxon>
        <taxon>Alphaproteobacteria</taxon>
        <taxon>Hyphomicrobiales</taxon>
        <taxon>Phyllobacteriaceae</taxon>
        <taxon>Mesorhizobium</taxon>
    </lineage>
</organism>
<dbReference type="AlphaFoldDB" id="A0A1C2E5G1"/>
<accession>A0A1C2E5G1</accession>
<proteinExistence type="predicted"/>
<sequence length="445" mass="49257">MRFASVEKAFCDRSARNRKIGGTMEWKVHSYRVGSSSEAFDSIPAGADELDQFVSMHRRKIEPWLSAVFQAEHLNLLLGSGFTTAVAFSAGVDATGMGTAASASPHAKAIMDHATISAKKMGRGEANIEDQLRSAIAVLDGLDIIDATAAKAVRADINKAIEIFLYSLLATERGIAQSDSVPASAMLQSFLLSFASRAASRERLHIFTTNYDRLIERGCDDAGLRIIDRFVGSLQPWFRNTRIELDYHYNPPGIRGEPRFMEGVVRFTKLHGSLDWRFEASMRRIYRAETPFGAADDHPSLPDSPVDTVMIYPNPAKDVETTQYPYAELFRDFASATCRPNSVVVTYGYGFGDDHINRVLLDMLSVPSAHLVIIAFDLDDRVKNFLGQTRPAQVSFLAGRHFGSLQRLVDDYLPKPALDYITGRMSELLKNRAYAEAPTDNGGTQ</sequence>
<dbReference type="Proteomes" id="UP000094412">
    <property type="component" value="Unassembled WGS sequence"/>
</dbReference>
<dbReference type="Pfam" id="PF13289">
    <property type="entry name" value="SIR2_2"/>
    <property type="match status" value="1"/>
</dbReference>
<name>A0A1C2E5G1_9HYPH</name>
<gene>
    <name evidence="1" type="ORF">QV13_06735</name>
</gene>